<keyword evidence="2" id="KW-1185">Reference proteome</keyword>
<dbReference type="Gramene" id="mRNA:HanXRQr2_Chr12g0563371">
    <property type="protein sequence ID" value="mRNA:HanXRQr2_Chr12g0563371"/>
    <property type="gene ID" value="HanXRQr2_Chr12g0563371"/>
</dbReference>
<dbReference type="Proteomes" id="UP000215914">
    <property type="component" value="Unassembled WGS sequence"/>
</dbReference>
<proteinExistence type="predicted"/>
<keyword evidence="1" id="KW-0687">Ribonucleoprotein</keyword>
<reference evidence="1" key="2">
    <citation type="submission" date="2020-06" db="EMBL/GenBank/DDBJ databases">
        <title>Helianthus annuus Genome sequencing and assembly Release 2.</title>
        <authorList>
            <person name="Gouzy J."/>
            <person name="Langlade N."/>
            <person name="Munos S."/>
        </authorList>
    </citation>
    <scope>NUCLEOTIDE SEQUENCE</scope>
    <source>
        <tissue evidence="1">Leaves</tissue>
    </source>
</reference>
<name>A0A9K3MXU5_HELAN</name>
<accession>A0A9K3MXU5</accession>
<gene>
    <name evidence="1" type="ORF">HanXRQr2_Chr12g0563371</name>
</gene>
<reference evidence="1" key="1">
    <citation type="journal article" date="2017" name="Nature">
        <title>The sunflower genome provides insights into oil metabolism, flowering and Asterid evolution.</title>
        <authorList>
            <person name="Badouin H."/>
            <person name="Gouzy J."/>
            <person name="Grassa C.J."/>
            <person name="Murat F."/>
            <person name="Staton S.E."/>
            <person name="Cottret L."/>
            <person name="Lelandais-Briere C."/>
            <person name="Owens G.L."/>
            <person name="Carrere S."/>
            <person name="Mayjonade B."/>
            <person name="Legrand L."/>
            <person name="Gill N."/>
            <person name="Kane N.C."/>
            <person name="Bowers J.E."/>
            <person name="Hubner S."/>
            <person name="Bellec A."/>
            <person name="Berard A."/>
            <person name="Berges H."/>
            <person name="Blanchet N."/>
            <person name="Boniface M.C."/>
            <person name="Brunel D."/>
            <person name="Catrice O."/>
            <person name="Chaidir N."/>
            <person name="Claudel C."/>
            <person name="Donnadieu C."/>
            <person name="Faraut T."/>
            <person name="Fievet G."/>
            <person name="Helmstetter N."/>
            <person name="King M."/>
            <person name="Knapp S.J."/>
            <person name="Lai Z."/>
            <person name="Le Paslier M.C."/>
            <person name="Lippi Y."/>
            <person name="Lorenzon L."/>
            <person name="Mandel J.R."/>
            <person name="Marage G."/>
            <person name="Marchand G."/>
            <person name="Marquand E."/>
            <person name="Bret-Mestries E."/>
            <person name="Morien E."/>
            <person name="Nambeesan S."/>
            <person name="Nguyen T."/>
            <person name="Pegot-Espagnet P."/>
            <person name="Pouilly N."/>
            <person name="Raftis F."/>
            <person name="Sallet E."/>
            <person name="Schiex T."/>
            <person name="Thomas J."/>
            <person name="Vandecasteele C."/>
            <person name="Vares D."/>
            <person name="Vear F."/>
            <person name="Vautrin S."/>
            <person name="Crespi M."/>
            <person name="Mangin B."/>
            <person name="Burke J.M."/>
            <person name="Salse J."/>
            <person name="Munos S."/>
            <person name="Vincourt P."/>
            <person name="Rieseberg L.H."/>
            <person name="Langlade N.B."/>
        </authorList>
    </citation>
    <scope>NUCLEOTIDE SEQUENCE</scope>
    <source>
        <tissue evidence="1">Leaves</tissue>
    </source>
</reference>
<sequence>MFIISIFSEIKYIINIILIELATYETYFACKCNLKDMMLFITCIGPREDATRIGSACVVRCQVVDISLLRHVNQAIYGYLSAYHWCMRVCV</sequence>
<evidence type="ECO:0000313" key="1">
    <source>
        <dbReference type="EMBL" id="KAF5779767.1"/>
    </source>
</evidence>
<organism evidence="1 2">
    <name type="scientific">Helianthus annuus</name>
    <name type="common">Common sunflower</name>
    <dbReference type="NCBI Taxonomy" id="4232"/>
    <lineage>
        <taxon>Eukaryota</taxon>
        <taxon>Viridiplantae</taxon>
        <taxon>Streptophyta</taxon>
        <taxon>Embryophyta</taxon>
        <taxon>Tracheophyta</taxon>
        <taxon>Spermatophyta</taxon>
        <taxon>Magnoliopsida</taxon>
        <taxon>eudicotyledons</taxon>
        <taxon>Gunneridae</taxon>
        <taxon>Pentapetalae</taxon>
        <taxon>asterids</taxon>
        <taxon>campanulids</taxon>
        <taxon>Asterales</taxon>
        <taxon>Asteraceae</taxon>
        <taxon>Asteroideae</taxon>
        <taxon>Heliantheae alliance</taxon>
        <taxon>Heliantheae</taxon>
        <taxon>Helianthus</taxon>
    </lineage>
</organism>
<dbReference type="GO" id="GO:0005840">
    <property type="term" value="C:ribosome"/>
    <property type="evidence" value="ECO:0007669"/>
    <property type="project" value="UniProtKB-KW"/>
</dbReference>
<dbReference type="AlphaFoldDB" id="A0A9K3MXU5"/>
<evidence type="ECO:0000313" key="2">
    <source>
        <dbReference type="Proteomes" id="UP000215914"/>
    </source>
</evidence>
<protein>
    <submittedName>
        <fullName evidence="1">Ribosomal protein S5/S7</fullName>
    </submittedName>
</protein>
<comment type="caution">
    <text evidence="1">The sequence shown here is derived from an EMBL/GenBank/DDBJ whole genome shotgun (WGS) entry which is preliminary data.</text>
</comment>
<keyword evidence="1" id="KW-0689">Ribosomal protein</keyword>
<dbReference type="EMBL" id="MNCJ02000327">
    <property type="protein sequence ID" value="KAF5779767.1"/>
    <property type="molecule type" value="Genomic_DNA"/>
</dbReference>